<reference evidence="2" key="1">
    <citation type="submission" date="2019-08" db="EMBL/GenBank/DDBJ databases">
        <title>The genome of the North American firefly Photinus pyralis.</title>
        <authorList>
            <consortium name="Photinus pyralis genome working group"/>
            <person name="Fallon T.R."/>
            <person name="Sander Lower S.E."/>
            <person name="Weng J.-K."/>
        </authorList>
    </citation>
    <scope>NUCLEOTIDE SEQUENCE</scope>
    <source>
        <strain evidence="2">TRF0915ILg1</strain>
        <tissue evidence="2">Whole body</tissue>
    </source>
</reference>
<feature type="compositionally biased region" description="Polar residues" evidence="1">
    <location>
        <begin position="90"/>
        <end position="100"/>
    </location>
</feature>
<feature type="region of interest" description="Disordered" evidence="1">
    <location>
        <begin position="79"/>
        <end position="100"/>
    </location>
</feature>
<comment type="caution">
    <text evidence="2">The sequence shown here is derived from an EMBL/GenBank/DDBJ whole genome shotgun (WGS) entry which is preliminary data.</text>
</comment>
<proteinExistence type="predicted"/>
<evidence type="ECO:0000313" key="3">
    <source>
        <dbReference type="Proteomes" id="UP000801492"/>
    </source>
</evidence>
<evidence type="ECO:0000313" key="2">
    <source>
        <dbReference type="EMBL" id="KAF2903249.1"/>
    </source>
</evidence>
<gene>
    <name evidence="2" type="ORF">ILUMI_02945</name>
</gene>
<accession>A0A8K0DCI3</accession>
<protein>
    <submittedName>
        <fullName evidence="2">Uncharacterized protein</fullName>
    </submittedName>
</protein>
<evidence type="ECO:0000256" key="1">
    <source>
        <dbReference type="SAM" id="MobiDB-lite"/>
    </source>
</evidence>
<dbReference type="EMBL" id="VTPC01001074">
    <property type="protein sequence ID" value="KAF2903249.1"/>
    <property type="molecule type" value="Genomic_DNA"/>
</dbReference>
<dbReference type="Proteomes" id="UP000801492">
    <property type="component" value="Unassembled WGS sequence"/>
</dbReference>
<dbReference type="AlphaFoldDB" id="A0A8K0DCI3"/>
<keyword evidence="3" id="KW-1185">Reference proteome</keyword>
<sequence length="100" mass="11937">MNTTKMGYMIKIAGVTKYDTKLKIEDIKDSLKQKPIIRKIENKQLMWYEHIMRTEQKKSVKKVLEVKGRKVEPERLRKKNRRRILEKVNAGQNPTLGSRR</sequence>
<name>A0A8K0DCI3_IGNLU</name>
<organism evidence="2 3">
    <name type="scientific">Ignelater luminosus</name>
    <name type="common">Cucubano</name>
    <name type="synonym">Pyrophorus luminosus</name>
    <dbReference type="NCBI Taxonomy" id="2038154"/>
    <lineage>
        <taxon>Eukaryota</taxon>
        <taxon>Metazoa</taxon>
        <taxon>Ecdysozoa</taxon>
        <taxon>Arthropoda</taxon>
        <taxon>Hexapoda</taxon>
        <taxon>Insecta</taxon>
        <taxon>Pterygota</taxon>
        <taxon>Neoptera</taxon>
        <taxon>Endopterygota</taxon>
        <taxon>Coleoptera</taxon>
        <taxon>Polyphaga</taxon>
        <taxon>Elateriformia</taxon>
        <taxon>Elateroidea</taxon>
        <taxon>Elateridae</taxon>
        <taxon>Agrypninae</taxon>
        <taxon>Pyrophorini</taxon>
        <taxon>Ignelater</taxon>
    </lineage>
</organism>